<accession>A0A543CHM1</accession>
<evidence type="ECO:0000313" key="4">
    <source>
        <dbReference type="Proteomes" id="UP000316096"/>
    </source>
</evidence>
<sequence>MATKEIATRTPADAAEETPGNGAEMAAATPGTATTTDAHPTPERVGGAVWYALSDHPGGTVATLAAESGVGKATARRVLNDLEKAGYAARTSGGHAGGKRNPDTWHPTTDATTDTTVGAVADEAPATPPPDRPSGTASGTIDDATSSDVTDEAVATDEADPQTGDGAGVNGPDGDEAEAAETLDLAMVADAREALSALADVIEAAGIALDSGDRTAALGAAETIYGDSARLRRLIKTATKHRVRSGSGQPHAHPGELRGKVAAHLAAHPGLQLTPHEVGKAIGHSAGAVANALDKLTETGQAVLTCDRPRRYTATAQSGAEARPAAVTA</sequence>
<gene>
    <name evidence="3" type="ORF">FB559_2120</name>
</gene>
<feature type="compositionally biased region" description="Acidic residues" evidence="1">
    <location>
        <begin position="149"/>
        <end position="160"/>
    </location>
</feature>
<evidence type="ECO:0000259" key="2">
    <source>
        <dbReference type="Pfam" id="PF09339"/>
    </source>
</evidence>
<name>A0A543CHM1_9ACTN</name>
<dbReference type="InterPro" id="IPR005471">
    <property type="entry name" value="Tscrpt_reg_IclR_N"/>
</dbReference>
<dbReference type="Proteomes" id="UP000316096">
    <property type="component" value="Unassembled WGS sequence"/>
</dbReference>
<dbReference type="AlphaFoldDB" id="A0A543CHM1"/>
<dbReference type="InterPro" id="IPR036388">
    <property type="entry name" value="WH-like_DNA-bd_sf"/>
</dbReference>
<feature type="region of interest" description="Disordered" evidence="1">
    <location>
        <begin position="1"/>
        <end position="46"/>
    </location>
</feature>
<feature type="compositionally biased region" description="Low complexity" evidence="1">
    <location>
        <begin position="23"/>
        <end position="39"/>
    </location>
</feature>
<comment type="caution">
    <text evidence="3">The sequence shown here is derived from an EMBL/GenBank/DDBJ whole genome shotgun (WGS) entry which is preliminary data.</text>
</comment>
<protein>
    <submittedName>
        <fullName evidence="3">MarR family protein</fullName>
    </submittedName>
</protein>
<dbReference type="InterPro" id="IPR036390">
    <property type="entry name" value="WH_DNA-bd_sf"/>
</dbReference>
<dbReference type="Gene3D" id="1.10.10.10">
    <property type="entry name" value="Winged helix-like DNA-binding domain superfamily/Winged helix DNA-binding domain"/>
    <property type="match status" value="1"/>
</dbReference>
<dbReference type="RefSeq" id="WP_141955420.1">
    <property type="nucleotide sequence ID" value="NZ_VFOZ01000001.1"/>
</dbReference>
<feature type="compositionally biased region" description="Low complexity" evidence="1">
    <location>
        <begin position="108"/>
        <end position="122"/>
    </location>
</feature>
<feature type="compositionally biased region" description="Polar residues" evidence="1">
    <location>
        <begin position="135"/>
        <end position="148"/>
    </location>
</feature>
<proteinExistence type="predicted"/>
<dbReference type="EMBL" id="VFOZ01000001">
    <property type="protein sequence ID" value="TQL96581.1"/>
    <property type="molecule type" value="Genomic_DNA"/>
</dbReference>
<evidence type="ECO:0000313" key="3">
    <source>
        <dbReference type="EMBL" id="TQL96581.1"/>
    </source>
</evidence>
<dbReference type="GO" id="GO:0006355">
    <property type="term" value="P:regulation of DNA-templated transcription"/>
    <property type="evidence" value="ECO:0007669"/>
    <property type="project" value="InterPro"/>
</dbReference>
<organism evidence="3 4">
    <name type="scientific">Actinoallomurus bryophytorum</name>
    <dbReference type="NCBI Taxonomy" id="1490222"/>
    <lineage>
        <taxon>Bacteria</taxon>
        <taxon>Bacillati</taxon>
        <taxon>Actinomycetota</taxon>
        <taxon>Actinomycetes</taxon>
        <taxon>Streptosporangiales</taxon>
        <taxon>Thermomonosporaceae</taxon>
        <taxon>Actinoallomurus</taxon>
    </lineage>
</organism>
<dbReference type="SUPFAM" id="SSF46785">
    <property type="entry name" value="Winged helix' DNA-binding domain"/>
    <property type="match status" value="1"/>
</dbReference>
<dbReference type="GO" id="GO:0003677">
    <property type="term" value="F:DNA binding"/>
    <property type="evidence" value="ECO:0007669"/>
    <property type="project" value="InterPro"/>
</dbReference>
<reference evidence="3 4" key="1">
    <citation type="submission" date="2019-06" db="EMBL/GenBank/DDBJ databases">
        <title>Sequencing the genomes of 1000 actinobacteria strains.</title>
        <authorList>
            <person name="Klenk H.-P."/>
        </authorList>
    </citation>
    <scope>NUCLEOTIDE SEQUENCE [LARGE SCALE GENOMIC DNA]</scope>
    <source>
        <strain evidence="3 4">DSM 102200</strain>
    </source>
</reference>
<dbReference type="OrthoDB" id="3483797at2"/>
<evidence type="ECO:0000256" key="1">
    <source>
        <dbReference type="SAM" id="MobiDB-lite"/>
    </source>
</evidence>
<feature type="domain" description="HTH iclR-type" evidence="2">
    <location>
        <begin position="52"/>
        <end position="90"/>
    </location>
</feature>
<keyword evidence="4" id="KW-1185">Reference proteome</keyword>
<dbReference type="Pfam" id="PF09339">
    <property type="entry name" value="HTH_IclR"/>
    <property type="match status" value="1"/>
</dbReference>
<feature type="region of interest" description="Disordered" evidence="1">
    <location>
        <begin position="89"/>
        <end position="176"/>
    </location>
</feature>